<gene>
    <name evidence="2" type="primary">A03g501380.1_BraROA</name>
    <name evidence="1" type="synonym">A09g517410.1_BraROA</name>
    <name evidence="2" type="ORF">IGI04_009583</name>
    <name evidence="1" type="ORF">IGI04_037789</name>
</gene>
<sequence>NLHKSYLLAFYTADEGQAQISALHLIEAREVKLYLKSCKENSSRKNPRDLQAAKFFQVMVDPAAVFVCFLQASSEECVCKLALA</sequence>
<dbReference type="EMBL" id="JADBGQ010000003">
    <property type="protein sequence ID" value="KAG5403464.1"/>
    <property type="molecule type" value="Genomic_DNA"/>
</dbReference>
<dbReference type="Proteomes" id="UP000823674">
    <property type="component" value="Chromosome A03"/>
</dbReference>
<dbReference type="Proteomes" id="UP000823674">
    <property type="component" value="Chromosome A09"/>
</dbReference>
<evidence type="ECO:0000313" key="2">
    <source>
        <dbReference type="EMBL" id="KAG5403464.1"/>
    </source>
</evidence>
<dbReference type="EMBL" id="JADBGQ010000008">
    <property type="protein sequence ID" value="KAG5386319.1"/>
    <property type="molecule type" value="Genomic_DNA"/>
</dbReference>
<protein>
    <submittedName>
        <fullName evidence="2">Uncharacterized protein</fullName>
    </submittedName>
</protein>
<comment type="caution">
    <text evidence="2">The sequence shown here is derived from an EMBL/GenBank/DDBJ whole genome shotgun (WGS) entry which is preliminary data.</text>
</comment>
<keyword evidence="3" id="KW-1185">Reference proteome</keyword>
<evidence type="ECO:0000313" key="3">
    <source>
        <dbReference type="Proteomes" id="UP000823674"/>
    </source>
</evidence>
<accession>A0ABQ7MXN4</accession>
<evidence type="ECO:0000313" key="1">
    <source>
        <dbReference type="EMBL" id="KAG5386319.1"/>
    </source>
</evidence>
<feature type="non-terminal residue" evidence="2">
    <location>
        <position position="1"/>
    </location>
</feature>
<name>A0ABQ7MXN4_BRACM</name>
<reference evidence="2 3" key="1">
    <citation type="submission" date="2021-03" db="EMBL/GenBank/DDBJ databases">
        <authorList>
            <person name="King G.J."/>
            <person name="Bancroft I."/>
            <person name="Baten A."/>
            <person name="Bloomfield J."/>
            <person name="Borpatragohain P."/>
            <person name="He Z."/>
            <person name="Irish N."/>
            <person name="Irwin J."/>
            <person name="Liu K."/>
            <person name="Mauleon R.P."/>
            <person name="Moore J."/>
            <person name="Morris R."/>
            <person name="Ostergaard L."/>
            <person name="Wang B."/>
            <person name="Wells R."/>
        </authorList>
    </citation>
    <scope>NUCLEOTIDE SEQUENCE [LARGE SCALE GENOMIC DNA]</scope>
    <source>
        <strain evidence="2">R-o-18</strain>
        <tissue evidence="2">Leaf</tissue>
    </source>
</reference>
<proteinExistence type="predicted"/>
<organism evidence="2 3">
    <name type="scientific">Brassica rapa subsp. trilocularis</name>
    <dbReference type="NCBI Taxonomy" id="1813537"/>
    <lineage>
        <taxon>Eukaryota</taxon>
        <taxon>Viridiplantae</taxon>
        <taxon>Streptophyta</taxon>
        <taxon>Embryophyta</taxon>
        <taxon>Tracheophyta</taxon>
        <taxon>Spermatophyta</taxon>
        <taxon>Magnoliopsida</taxon>
        <taxon>eudicotyledons</taxon>
        <taxon>Gunneridae</taxon>
        <taxon>Pentapetalae</taxon>
        <taxon>rosids</taxon>
        <taxon>malvids</taxon>
        <taxon>Brassicales</taxon>
        <taxon>Brassicaceae</taxon>
        <taxon>Brassiceae</taxon>
        <taxon>Brassica</taxon>
    </lineage>
</organism>